<reference evidence="16 17" key="1">
    <citation type="submission" date="2018-09" db="EMBL/GenBank/DDBJ databases">
        <title>A high-quality reference genome of wild soybean provides a powerful tool to mine soybean genomes.</title>
        <authorList>
            <person name="Xie M."/>
            <person name="Chung C.Y.L."/>
            <person name="Li M.-W."/>
            <person name="Wong F.-L."/>
            <person name="Chan T.-F."/>
            <person name="Lam H.-M."/>
        </authorList>
    </citation>
    <scope>NUCLEOTIDE SEQUENCE [LARGE SCALE GENOMIC DNA]</scope>
    <source>
        <strain evidence="17">cv. W05</strain>
        <tissue evidence="16">Hypocotyl of etiolated seedlings</tissue>
    </source>
</reference>
<organism evidence="16 17">
    <name type="scientific">Glycine soja</name>
    <name type="common">Wild soybean</name>
    <dbReference type="NCBI Taxonomy" id="3848"/>
    <lineage>
        <taxon>Eukaryota</taxon>
        <taxon>Viridiplantae</taxon>
        <taxon>Streptophyta</taxon>
        <taxon>Embryophyta</taxon>
        <taxon>Tracheophyta</taxon>
        <taxon>Spermatophyta</taxon>
        <taxon>Magnoliopsida</taxon>
        <taxon>eudicotyledons</taxon>
        <taxon>Gunneridae</taxon>
        <taxon>Pentapetalae</taxon>
        <taxon>rosids</taxon>
        <taxon>fabids</taxon>
        <taxon>Fabales</taxon>
        <taxon>Fabaceae</taxon>
        <taxon>Papilionoideae</taxon>
        <taxon>50 kb inversion clade</taxon>
        <taxon>NPAAA clade</taxon>
        <taxon>indigoferoid/millettioid clade</taxon>
        <taxon>Phaseoleae</taxon>
        <taxon>Glycine</taxon>
        <taxon>Glycine subgen. Soja</taxon>
    </lineage>
</organism>
<keyword evidence="15" id="KW-0676">Redox-active center</keyword>
<evidence type="ECO:0000256" key="12">
    <source>
        <dbReference type="ARBA" id="ARBA00023136"/>
    </source>
</evidence>
<keyword evidence="5" id="KW-0813">Transport</keyword>
<keyword evidence="11" id="KW-0560">Oxidoreductase</keyword>
<dbReference type="GO" id="GO:0015035">
    <property type="term" value="F:protein-disulfide reductase activity"/>
    <property type="evidence" value="ECO:0007669"/>
    <property type="project" value="InterPro"/>
</dbReference>
<evidence type="ECO:0000256" key="7">
    <source>
        <dbReference type="ARBA" id="ARBA00022729"/>
    </source>
</evidence>
<evidence type="ECO:0000256" key="15">
    <source>
        <dbReference type="ARBA" id="ARBA00023284"/>
    </source>
</evidence>
<keyword evidence="13" id="KW-1015">Disulfide bond</keyword>
<comment type="subunit">
    <text evidence="4">May function both as a monomer and a homodimer.</text>
</comment>
<keyword evidence="9" id="KW-0274">FAD</keyword>
<evidence type="ECO:0000256" key="8">
    <source>
        <dbReference type="ARBA" id="ARBA00022824"/>
    </source>
</evidence>
<dbReference type="GO" id="GO:0071949">
    <property type="term" value="F:FAD binding"/>
    <property type="evidence" value="ECO:0007669"/>
    <property type="project" value="InterPro"/>
</dbReference>
<dbReference type="Pfam" id="PF04137">
    <property type="entry name" value="ERO1"/>
    <property type="match status" value="1"/>
</dbReference>
<dbReference type="InterPro" id="IPR037192">
    <property type="entry name" value="ERO1-like_sf"/>
</dbReference>
<evidence type="ECO:0000256" key="4">
    <source>
        <dbReference type="ARBA" id="ARBA00011802"/>
    </source>
</evidence>
<proteinExistence type="inferred from homology"/>
<dbReference type="EMBL" id="QZWG01000018">
    <property type="protein sequence ID" value="RZB51046.1"/>
    <property type="molecule type" value="Genomic_DNA"/>
</dbReference>
<gene>
    <name evidence="16" type="ORF">D0Y65_047764</name>
</gene>
<dbReference type="GO" id="GO:0034975">
    <property type="term" value="P:protein folding in endoplasmic reticulum"/>
    <property type="evidence" value="ECO:0007669"/>
    <property type="project" value="InterPro"/>
</dbReference>
<keyword evidence="10" id="KW-0249">Electron transport</keyword>
<dbReference type="PANTHER" id="PTHR12613:SF0">
    <property type="entry name" value="ERO1-LIKE PROTEIN"/>
    <property type="match status" value="1"/>
</dbReference>
<keyword evidence="12" id="KW-0472">Membrane</keyword>
<keyword evidence="6" id="KW-0285">Flavoprotein</keyword>
<evidence type="ECO:0000256" key="1">
    <source>
        <dbReference type="ARBA" id="ARBA00001974"/>
    </source>
</evidence>
<evidence type="ECO:0000256" key="9">
    <source>
        <dbReference type="ARBA" id="ARBA00022827"/>
    </source>
</evidence>
<dbReference type="InterPro" id="IPR007266">
    <property type="entry name" value="Ero1"/>
</dbReference>
<evidence type="ECO:0000313" key="16">
    <source>
        <dbReference type="EMBL" id="RZB51046.1"/>
    </source>
</evidence>
<evidence type="ECO:0000256" key="11">
    <source>
        <dbReference type="ARBA" id="ARBA00023002"/>
    </source>
</evidence>
<evidence type="ECO:0000313" key="17">
    <source>
        <dbReference type="Proteomes" id="UP000289340"/>
    </source>
</evidence>
<protein>
    <submittedName>
        <fullName evidence="16">Endoplasmic reticulum oxidoreductin-2 isoform A</fullName>
    </submittedName>
</protein>
<evidence type="ECO:0000256" key="3">
    <source>
        <dbReference type="ARBA" id="ARBA00008277"/>
    </source>
</evidence>
<keyword evidence="17" id="KW-1185">Reference proteome</keyword>
<comment type="subcellular location">
    <subcellularLocation>
        <location evidence="2">Endoplasmic reticulum membrane</location>
        <topology evidence="2">Peripheral membrane protein</topology>
        <orientation evidence="2">Lumenal side</orientation>
    </subcellularLocation>
</comment>
<keyword evidence="8" id="KW-0256">Endoplasmic reticulum</keyword>
<dbReference type="GO" id="GO:0005789">
    <property type="term" value="C:endoplasmic reticulum membrane"/>
    <property type="evidence" value="ECO:0007669"/>
    <property type="project" value="UniProtKB-SubCell"/>
</dbReference>
<dbReference type="PANTHER" id="PTHR12613">
    <property type="entry name" value="ERO1-RELATED"/>
    <property type="match status" value="1"/>
</dbReference>
<name>A0A445FQA0_GLYSO</name>
<comment type="caution">
    <text evidence="16">The sequence shown here is derived from an EMBL/GenBank/DDBJ whole genome shotgun (WGS) entry which is preliminary data.</text>
</comment>
<accession>A0A445FQA0</accession>
<dbReference type="GO" id="GO:0016972">
    <property type="term" value="F:thiol oxidase activity"/>
    <property type="evidence" value="ECO:0007669"/>
    <property type="project" value="InterPro"/>
</dbReference>
<evidence type="ECO:0000256" key="6">
    <source>
        <dbReference type="ARBA" id="ARBA00022630"/>
    </source>
</evidence>
<dbReference type="Proteomes" id="UP000289340">
    <property type="component" value="Chromosome 18"/>
</dbReference>
<evidence type="ECO:0000256" key="5">
    <source>
        <dbReference type="ARBA" id="ARBA00022448"/>
    </source>
</evidence>
<sequence length="105" mass="12134">MECYFVECSALMDCVGCEKCRLCGRECERVRSELPVDEDNRHQLQLQRNEVIALTNLLNRLSESVKFVHEVGPTAERIMEGGHFSAHTRTLISSWKKIWSYVSKT</sequence>
<dbReference type="SUPFAM" id="SSF110019">
    <property type="entry name" value="ERO1-like"/>
    <property type="match status" value="1"/>
</dbReference>
<keyword evidence="7" id="KW-0732">Signal</keyword>
<evidence type="ECO:0000256" key="13">
    <source>
        <dbReference type="ARBA" id="ARBA00023157"/>
    </source>
</evidence>
<comment type="similarity">
    <text evidence="3">Belongs to the EROs family.</text>
</comment>
<evidence type="ECO:0000256" key="10">
    <source>
        <dbReference type="ARBA" id="ARBA00022982"/>
    </source>
</evidence>
<evidence type="ECO:0000256" key="14">
    <source>
        <dbReference type="ARBA" id="ARBA00023180"/>
    </source>
</evidence>
<evidence type="ECO:0000256" key="2">
    <source>
        <dbReference type="ARBA" id="ARBA00004367"/>
    </source>
</evidence>
<dbReference type="AlphaFoldDB" id="A0A445FQA0"/>
<comment type="cofactor">
    <cofactor evidence="1">
        <name>FAD</name>
        <dbReference type="ChEBI" id="CHEBI:57692"/>
    </cofactor>
</comment>
<keyword evidence="14" id="KW-0325">Glycoprotein</keyword>